<comment type="caution">
    <text evidence="3">The sequence shown here is derived from an EMBL/GenBank/DDBJ whole genome shotgun (WGS) entry which is preliminary data.</text>
</comment>
<evidence type="ECO:0000313" key="3">
    <source>
        <dbReference type="EMBL" id="OWF48499.1"/>
    </source>
</evidence>
<feature type="compositionally biased region" description="Polar residues" evidence="1">
    <location>
        <begin position="465"/>
        <end position="476"/>
    </location>
</feature>
<organism evidence="3 4">
    <name type="scientific">Mizuhopecten yessoensis</name>
    <name type="common">Japanese scallop</name>
    <name type="synonym">Patinopecten yessoensis</name>
    <dbReference type="NCBI Taxonomy" id="6573"/>
    <lineage>
        <taxon>Eukaryota</taxon>
        <taxon>Metazoa</taxon>
        <taxon>Spiralia</taxon>
        <taxon>Lophotrochozoa</taxon>
        <taxon>Mollusca</taxon>
        <taxon>Bivalvia</taxon>
        <taxon>Autobranchia</taxon>
        <taxon>Pteriomorphia</taxon>
        <taxon>Pectinida</taxon>
        <taxon>Pectinoidea</taxon>
        <taxon>Pectinidae</taxon>
        <taxon>Mizuhopecten</taxon>
    </lineage>
</organism>
<feature type="compositionally biased region" description="Gly residues" evidence="1">
    <location>
        <begin position="249"/>
        <end position="258"/>
    </location>
</feature>
<feature type="compositionally biased region" description="Low complexity" evidence="1">
    <location>
        <begin position="162"/>
        <end position="248"/>
    </location>
</feature>
<accession>A0A210QIH9</accession>
<feature type="transmembrane region" description="Helical" evidence="2">
    <location>
        <begin position="287"/>
        <end position="310"/>
    </location>
</feature>
<gene>
    <name evidence="3" type="ORF">KP79_PYT06804</name>
</gene>
<keyword evidence="4" id="KW-1185">Reference proteome</keyword>
<keyword evidence="2" id="KW-0812">Transmembrane</keyword>
<feature type="region of interest" description="Disordered" evidence="1">
    <location>
        <begin position="361"/>
        <end position="382"/>
    </location>
</feature>
<name>A0A210QIH9_MIZYE</name>
<sequence length="476" mass="49766">MSLFKAGTADTVCSQAATDGTTVTMCEGGNAVGDHVVIDTYRSAAYRQDGGSFNCFCTVTLTGLPDGTMTTVGFGSVPSLYPPSGCGSSVIITAQQAAFQSSQPNIHMCAVKNNTFNAFQTNDTFTVVWKSGVSGSTAGYCLLFMAGPGSSLSTKCNPAVNTTTSPTSPSTAPSTTTPSTAPSTATPSAAPSTTTPSTVPSTTTPRTAPSTTTPRTTAPPTSTTVMASLMTTPSTTTTTNPTTTITSTIGGGTNGGGATTSSEKPTMSPEATTMADKIKNKNLDTTVIIAIAAGGVVFLIICIVIAVMCSRTKRKSNEHRKTGTAVAHNVLYEATRAHSPDAATNHVVTPSSDIYAQVERHSKVETTNSKEQSHEPEQEIGHVATPSGDIYAQVEKHWKVETAVSKKRSHEPEQEIEHVTTPGGDMYAQIEKDSKVKTTKSTNQSHEPEEEVEIVMTPRGDIYSQDGNKSDASVYF</sequence>
<dbReference type="STRING" id="6573.A0A210QIH9"/>
<keyword evidence="2" id="KW-1133">Transmembrane helix</keyword>
<evidence type="ECO:0000256" key="2">
    <source>
        <dbReference type="SAM" id="Phobius"/>
    </source>
</evidence>
<evidence type="ECO:0000313" key="4">
    <source>
        <dbReference type="Proteomes" id="UP000242188"/>
    </source>
</evidence>
<evidence type="ECO:0000256" key="1">
    <source>
        <dbReference type="SAM" id="MobiDB-lite"/>
    </source>
</evidence>
<dbReference type="EMBL" id="NEDP02003514">
    <property type="protein sequence ID" value="OWF48499.1"/>
    <property type="molecule type" value="Genomic_DNA"/>
</dbReference>
<proteinExistence type="predicted"/>
<feature type="compositionally biased region" description="Basic and acidic residues" evidence="1">
    <location>
        <begin position="371"/>
        <end position="380"/>
    </location>
</feature>
<feature type="region of interest" description="Disordered" evidence="1">
    <location>
        <begin position="433"/>
        <end position="476"/>
    </location>
</feature>
<protein>
    <submittedName>
        <fullName evidence="3">Uncharacterized protein</fullName>
    </submittedName>
</protein>
<dbReference type="Proteomes" id="UP000242188">
    <property type="component" value="Unassembled WGS sequence"/>
</dbReference>
<keyword evidence="2" id="KW-0472">Membrane</keyword>
<feature type="region of interest" description="Disordered" evidence="1">
    <location>
        <begin position="154"/>
        <end position="268"/>
    </location>
</feature>
<dbReference type="AlphaFoldDB" id="A0A210QIH9"/>
<reference evidence="3 4" key="1">
    <citation type="journal article" date="2017" name="Nat. Ecol. Evol.">
        <title>Scallop genome provides insights into evolution of bilaterian karyotype and development.</title>
        <authorList>
            <person name="Wang S."/>
            <person name="Zhang J."/>
            <person name="Jiao W."/>
            <person name="Li J."/>
            <person name="Xun X."/>
            <person name="Sun Y."/>
            <person name="Guo X."/>
            <person name="Huan P."/>
            <person name="Dong B."/>
            <person name="Zhang L."/>
            <person name="Hu X."/>
            <person name="Sun X."/>
            <person name="Wang J."/>
            <person name="Zhao C."/>
            <person name="Wang Y."/>
            <person name="Wang D."/>
            <person name="Huang X."/>
            <person name="Wang R."/>
            <person name="Lv J."/>
            <person name="Li Y."/>
            <person name="Zhang Z."/>
            <person name="Liu B."/>
            <person name="Lu W."/>
            <person name="Hui Y."/>
            <person name="Liang J."/>
            <person name="Zhou Z."/>
            <person name="Hou R."/>
            <person name="Li X."/>
            <person name="Liu Y."/>
            <person name="Li H."/>
            <person name="Ning X."/>
            <person name="Lin Y."/>
            <person name="Zhao L."/>
            <person name="Xing Q."/>
            <person name="Dou J."/>
            <person name="Li Y."/>
            <person name="Mao J."/>
            <person name="Guo H."/>
            <person name="Dou H."/>
            <person name="Li T."/>
            <person name="Mu C."/>
            <person name="Jiang W."/>
            <person name="Fu Q."/>
            <person name="Fu X."/>
            <person name="Miao Y."/>
            <person name="Liu J."/>
            <person name="Yu Q."/>
            <person name="Li R."/>
            <person name="Liao H."/>
            <person name="Li X."/>
            <person name="Kong Y."/>
            <person name="Jiang Z."/>
            <person name="Chourrout D."/>
            <person name="Li R."/>
            <person name="Bao Z."/>
        </authorList>
    </citation>
    <scope>NUCLEOTIDE SEQUENCE [LARGE SCALE GENOMIC DNA]</scope>
    <source>
        <strain evidence="3 4">PY_sf001</strain>
    </source>
</reference>